<evidence type="ECO:0000256" key="1">
    <source>
        <dbReference type="SAM" id="Phobius"/>
    </source>
</evidence>
<dbReference type="RefSeq" id="WP_199183473.1">
    <property type="nucleotide sequence ID" value="NZ_CACRUO010000018.1"/>
</dbReference>
<dbReference type="EMBL" id="CACRUO010000018">
    <property type="protein sequence ID" value="VYT76441.1"/>
    <property type="molecule type" value="Genomic_DNA"/>
</dbReference>
<gene>
    <name evidence="2" type="ORF">SSLFYP27_00582</name>
</gene>
<accession>A0A6N2ZB91</accession>
<evidence type="ECO:0000313" key="2">
    <source>
        <dbReference type="EMBL" id="VYT76441.1"/>
    </source>
</evidence>
<keyword evidence="1" id="KW-1133">Transmembrane helix</keyword>
<organism evidence="2">
    <name type="scientific">Staphylococcus simulans</name>
    <dbReference type="NCBI Taxonomy" id="1286"/>
    <lineage>
        <taxon>Bacteria</taxon>
        <taxon>Bacillati</taxon>
        <taxon>Bacillota</taxon>
        <taxon>Bacilli</taxon>
        <taxon>Bacillales</taxon>
        <taxon>Staphylococcaceae</taxon>
        <taxon>Staphylococcus</taxon>
    </lineage>
</organism>
<dbReference type="AlphaFoldDB" id="A0A6N2ZB91"/>
<keyword evidence="1" id="KW-0812">Transmembrane</keyword>
<protein>
    <submittedName>
        <fullName evidence="2">Uncharacterized protein</fullName>
    </submittedName>
</protein>
<keyword evidence="1" id="KW-0472">Membrane</keyword>
<reference evidence="2" key="1">
    <citation type="submission" date="2019-11" db="EMBL/GenBank/DDBJ databases">
        <authorList>
            <person name="Feng L."/>
        </authorList>
    </citation>
    <scope>NUCLEOTIDE SEQUENCE</scope>
    <source>
        <strain evidence="2">SsimulansLFYP27</strain>
    </source>
</reference>
<feature type="transmembrane region" description="Helical" evidence="1">
    <location>
        <begin position="28"/>
        <end position="51"/>
    </location>
</feature>
<name>A0A6N2ZB91_STASI</name>
<sequence length="56" mass="6523">MSILTIILLVLLIGLLFRVGVSLLRFIIKIAIFALIIYLAYQGILWILNYFQMHPF</sequence>
<proteinExistence type="predicted"/>